<protein>
    <recommendedName>
        <fullName evidence="2">XdhC Rossmann domain-containing protein</fullName>
    </recommendedName>
</protein>
<organism evidence="3 4">
    <name type="scientific">Sulfobacillus acidophilus</name>
    <dbReference type="NCBI Taxonomy" id="53633"/>
    <lineage>
        <taxon>Bacteria</taxon>
        <taxon>Bacillati</taxon>
        <taxon>Bacillota</taxon>
        <taxon>Clostridia</taxon>
        <taxon>Eubacteriales</taxon>
        <taxon>Clostridiales Family XVII. Incertae Sedis</taxon>
        <taxon>Sulfobacillus</taxon>
    </lineage>
</organism>
<accession>A0A2T2WI97</accession>
<dbReference type="Gene3D" id="3.40.50.720">
    <property type="entry name" value="NAD(P)-binding Rossmann-like Domain"/>
    <property type="match status" value="1"/>
</dbReference>
<feature type="region of interest" description="Disordered" evidence="1">
    <location>
        <begin position="328"/>
        <end position="350"/>
    </location>
</feature>
<dbReference type="InterPro" id="IPR027051">
    <property type="entry name" value="XdhC_Rossmann_dom"/>
</dbReference>
<dbReference type="PANTHER" id="PTHR30388">
    <property type="entry name" value="ALDEHYDE OXIDOREDUCTASE MOLYBDENUM COFACTOR ASSEMBLY PROTEIN"/>
    <property type="match status" value="1"/>
</dbReference>
<sequence length="350" mass="39554">MVTSAFRHMLAWGQVPGEFWSLGIIVKTEAPKCQLVEPRLGDKLLWRQDGYCMGSWATFDQQEEMIRRRLHSFAGDRPQVFWAPDDADSLFGFALWMIPLYQSREFWDAVYAFSRANTPLLWGGNLDGSNYFSRQANGLNWGRLPDFITPYRANGEPGCGLQGDIWWEWVNPGPTLIIVGARADARPLAQLASRLGFNIVIVDPREALNKPTPRPNSKRPLTIVPEMDPDCLPKDAFWIIMNHRLRWDAMILDGALSTRPRYVGLMGTWARCQEVMARAHVQGAESVIHTPVALDTELENPDEIAISVVADLLAVLHGGKGRRLLNKRSKRASNVTCSTATRNQKRHHEV</sequence>
<evidence type="ECO:0000313" key="4">
    <source>
        <dbReference type="Proteomes" id="UP000241848"/>
    </source>
</evidence>
<dbReference type="EMBL" id="PXYV01000024">
    <property type="protein sequence ID" value="PSR21967.1"/>
    <property type="molecule type" value="Genomic_DNA"/>
</dbReference>
<proteinExistence type="predicted"/>
<dbReference type="InterPro" id="IPR052698">
    <property type="entry name" value="MoCofactor_Util/Proc"/>
</dbReference>
<evidence type="ECO:0000256" key="1">
    <source>
        <dbReference type="SAM" id="MobiDB-lite"/>
    </source>
</evidence>
<dbReference type="Proteomes" id="UP000241848">
    <property type="component" value="Unassembled WGS sequence"/>
</dbReference>
<dbReference type="AlphaFoldDB" id="A0A2T2WI97"/>
<evidence type="ECO:0000313" key="3">
    <source>
        <dbReference type="EMBL" id="PSR21967.1"/>
    </source>
</evidence>
<feature type="compositionally biased region" description="Polar residues" evidence="1">
    <location>
        <begin position="332"/>
        <end position="342"/>
    </location>
</feature>
<gene>
    <name evidence="3" type="ORF">C7B45_08740</name>
</gene>
<dbReference type="Pfam" id="PF13478">
    <property type="entry name" value="XdhC_C"/>
    <property type="match status" value="1"/>
</dbReference>
<evidence type="ECO:0000259" key="2">
    <source>
        <dbReference type="Pfam" id="PF13478"/>
    </source>
</evidence>
<name>A0A2T2WI97_9FIRM</name>
<comment type="caution">
    <text evidence="3">The sequence shown here is derived from an EMBL/GenBank/DDBJ whole genome shotgun (WGS) entry which is preliminary data.</text>
</comment>
<reference evidence="3 4" key="1">
    <citation type="journal article" date="2014" name="BMC Genomics">
        <title>Comparison of environmental and isolate Sulfobacillus genomes reveals diverse carbon, sulfur, nitrogen, and hydrogen metabolisms.</title>
        <authorList>
            <person name="Justice N.B."/>
            <person name="Norman A."/>
            <person name="Brown C.T."/>
            <person name="Singh A."/>
            <person name="Thomas B.C."/>
            <person name="Banfield J.F."/>
        </authorList>
    </citation>
    <scope>NUCLEOTIDE SEQUENCE [LARGE SCALE GENOMIC DNA]</scope>
    <source>
        <strain evidence="3">AMDSBA3</strain>
    </source>
</reference>
<feature type="domain" description="XdhC Rossmann" evidence="2">
    <location>
        <begin position="176"/>
        <end position="312"/>
    </location>
</feature>
<dbReference type="PANTHER" id="PTHR30388:SF6">
    <property type="entry name" value="XANTHINE DEHYDROGENASE SUBUNIT A-RELATED"/>
    <property type="match status" value="1"/>
</dbReference>